<feature type="transmembrane region" description="Helical" evidence="1">
    <location>
        <begin position="125"/>
        <end position="147"/>
    </location>
</feature>
<evidence type="ECO:0000256" key="1">
    <source>
        <dbReference type="SAM" id="Phobius"/>
    </source>
</evidence>
<proteinExistence type="predicted"/>
<dbReference type="EMBL" id="JAEPWM010000009">
    <property type="protein sequence ID" value="MBK6008310.1"/>
    <property type="molecule type" value="Genomic_DNA"/>
</dbReference>
<gene>
    <name evidence="2" type="ORF">JJB11_19565</name>
</gene>
<keyword evidence="1" id="KW-1133">Transmembrane helix</keyword>
<organism evidence="2 3">
    <name type="scientific">Ramlibacter ginsenosidimutans</name>
    <dbReference type="NCBI Taxonomy" id="502333"/>
    <lineage>
        <taxon>Bacteria</taxon>
        <taxon>Pseudomonadati</taxon>
        <taxon>Pseudomonadota</taxon>
        <taxon>Betaproteobacteria</taxon>
        <taxon>Burkholderiales</taxon>
        <taxon>Comamonadaceae</taxon>
        <taxon>Ramlibacter</taxon>
    </lineage>
</organism>
<reference evidence="2" key="1">
    <citation type="journal article" date="2012" name="J. Microbiol. Biotechnol.">
        <title>Ramlibacter ginsenosidimutans sp. nov., with ginsenoside-converting activity.</title>
        <authorList>
            <person name="Wang L."/>
            <person name="An D.S."/>
            <person name="Kim S.G."/>
            <person name="Jin F.X."/>
            <person name="Kim S.C."/>
            <person name="Lee S.T."/>
            <person name="Im W.T."/>
        </authorList>
    </citation>
    <scope>NUCLEOTIDE SEQUENCE</scope>
    <source>
        <strain evidence="2">KACC 17527</strain>
    </source>
</reference>
<evidence type="ECO:0000313" key="2">
    <source>
        <dbReference type="EMBL" id="MBK6008310.1"/>
    </source>
</evidence>
<dbReference type="Proteomes" id="UP000630528">
    <property type="component" value="Unassembled WGS sequence"/>
</dbReference>
<feature type="transmembrane region" description="Helical" evidence="1">
    <location>
        <begin position="55"/>
        <end position="78"/>
    </location>
</feature>
<comment type="caution">
    <text evidence="2">The sequence shown here is derived from an EMBL/GenBank/DDBJ whole genome shotgun (WGS) entry which is preliminary data.</text>
</comment>
<reference evidence="2" key="2">
    <citation type="submission" date="2021-01" db="EMBL/GenBank/DDBJ databases">
        <authorList>
            <person name="Kang M."/>
        </authorList>
    </citation>
    <scope>NUCLEOTIDE SEQUENCE</scope>
    <source>
        <strain evidence="2">KACC 17527</strain>
    </source>
</reference>
<sequence>MALKLFRSTGYSTLLMPGEARVAPHPARLVLWACLWLALACNVGLWRFITEGTEPRATLASVLLIAGGSGVVLNLLGWRRTLKPALSLALVLGALFATGLWSQHLPIEALWQGPPRTWMPAWPSFLRWQALVLLLALALVPVVFVWNAQVRRLSGPAQLQANFWGACLAAALLVAGFALAR</sequence>
<keyword evidence="3" id="KW-1185">Reference proteome</keyword>
<feature type="transmembrane region" description="Helical" evidence="1">
    <location>
        <begin position="85"/>
        <end position="105"/>
    </location>
</feature>
<dbReference type="AlphaFoldDB" id="A0A934TVX9"/>
<keyword evidence="1" id="KW-0812">Transmembrane</keyword>
<accession>A0A934TVX9</accession>
<name>A0A934TVX9_9BURK</name>
<dbReference type="RefSeq" id="WP_201175381.1">
    <property type="nucleotide sequence ID" value="NZ_JAEPWM010000009.1"/>
</dbReference>
<feature type="transmembrane region" description="Helical" evidence="1">
    <location>
        <begin position="159"/>
        <end position="180"/>
    </location>
</feature>
<evidence type="ECO:0000313" key="3">
    <source>
        <dbReference type="Proteomes" id="UP000630528"/>
    </source>
</evidence>
<feature type="transmembrane region" description="Helical" evidence="1">
    <location>
        <begin position="29"/>
        <end position="49"/>
    </location>
</feature>
<protein>
    <recommendedName>
        <fullName evidence="4">DUF1705 domain-containing protein</fullName>
    </recommendedName>
</protein>
<keyword evidence="1" id="KW-0472">Membrane</keyword>
<evidence type="ECO:0008006" key="4">
    <source>
        <dbReference type="Google" id="ProtNLM"/>
    </source>
</evidence>